<gene>
    <name evidence="1" type="ORF">Phou_017630</name>
</gene>
<reference evidence="1 2" key="2">
    <citation type="submission" date="2020-03" db="EMBL/GenBank/DDBJ databases">
        <authorList>
            <person name="Ichikawa N."/>
            <person name="Kimura A."/>
            <person name="Kitahashi Y."/>
            <person name="Uohara A."/>
        </authorList>
    </citation>
    <scope>NUCLEOTIDE SEQUENCE [LARGE SCALE GENOMIC DNA]</scope>
    <source>
        <strain evidence="1 2">NBRC 108639</strain>
    </source>
</reference>
<evidence type="ECO:0000313" key="2">
    <source>
        <dbReference type="Proteomes" id="UP000482800"/>
    </source>
</evidence>
<reference evidence="1 2" key="1">
    <citation type="submission" date="2020-03" db="EMBL/GenBank/DDBJ databases">
        <title>Whole genome shotgun sequence of Phytohabitans houttuyneae NBRC 108639.</title>
        <authorList>
            <person name="Komaki H."/>
            <person name="Tamura T."/>
        </authorList>
    </citation>
    <scope>NUCLEOTIDE SEQUENCE [LARGE SCALE GENOMIC DNA]</scope>
    <source>
        <strain evidence="1 2">NBRC 108639</strain>
    </source>
</reference>
<organism evidence="1 2">
    <name type="scientific">Phytohabitans houttuyneae</name>
    <dbReference type="NCBI Taxonomy" id="1076126"/>
    <lineage>
        <taxon>Bacteria</taxon>
        <taxon>Bacillati</taxon>
        <taxon>Actinomycetota</taxon>
        <taxon>Actinomycetes</taxon>
        <taxon>Micromonosporales</taxon>
        <taxon>Micromonosporaceae</taxon>
    </lineage>
</organism>
<dbReference type="Proteomes" id="UP000482800">
    <property type="component" value="Unassembled WGS sequence"/>
</dbReference>
<evidence type="ECO:0000313" key="1">
    <source>
        <dbReference type="EMBL" id="GFJ77583.1"/>
    </source>
</evidence>
<sequence length="254" mass="27369">MPPSDYSVRDVAADRKGSGTLASAIDLSMSDAAMRNYTGRLDSAARSRDPRLYTPRGPVLREFIGTKNSSTVYCYVLTGGRPLGVGADAGPDPGRDETHLWHIHLSIIRQFCEDWSALDGVLSVLRGESLAVWQGRSEYNEMTPQQAQQLRDAHYTTAVAIPNPTGDGKVPLHVWAGWMTDAVKALATAVGNVDEETKTQLQLDLTSIQVGIDAVPDQVVQAFGPGDEPEDIALRLRAMLGDKATAVGQILARG</sequence>
<dbReference type="RefSeq" id="WP_173055060.1">
    <property type="nucleotide sequence ID" value="NZ_BLPF01000001.1"/>
</dbReference>
<keyword evidence="2" id="KW-1185">Reference proteome</keyword>
<accession>A0A6V8JXV4</accession>
<dbReference type="EMBL" id="BLPF01000001">
    <property type="protein sequence ID" value="GFJ77583.1"/>
    <property type="molecule type" value="Genomic_DNA"/>
</dbReference>
<name>A0A6V8JXV4_9ACTN</name>
<dbReference type="AlphaFoldDB" id="A0A6V8JXV4"/>
<protein>
    <submittedName>
        <fullName evidence="1">Uncharacterized protein</fullName>
    </submittedName>
</protein>
<proteinExistence type="predicted"/>
<comment type="caution">
    <text evidence="1">The sequence shown here is derived from an EMBL/GenBank/DDBJ whole genome shotgun (WGS) entry which is preliminary data.</text>
</comment>